<dbReference type="InterPro" id="IPR057258">
    <property type="entry name" value="Ribosomal_uS3"/>
</dbReference>
<dbReference type="InterPro" id="IPR005704">
    <property type="entry name" value="Ribosomal_uS3_bac-typ"/>
</dbReference>
<name>A0A097KKT6_9CHLO</name>
<evidence type="ECO:0000256" key="3">
    <source>
        <dbReference type="ARBA" id="ARBA00022884"/>
    </source>
</evidence>
<sequence length="249" mass="28185">MGQKIHALGFRLGITKNHRSQWFVKTSQYPQLLVEDSFLRKILLEKFVDAGISNIQIERKLDQIKIEIRVARPKILVGKDGTSLENLRKLLEQQIKEYRLKNLTIVSSNLASLGKSAKNLSQGVNSDLTFSKQSPQIAIHVTKLANPDSEAAFMCDVLVEQLEKRVAFRRVVRQGIQRAQRAGVKGIKIQISGRLNGAEIARSEWVREGRVPLQTLRADIDYCYKTAKTIYGLLGIKIWIFKGFTNKVG</sequence>
<geneLocation type="chloroplast" evidence="11"/>
<dbReference type="PANTHER" id="PTHR11760:SF19">
    <property type="entry name" value="SMALL RIBOSOMAL SUBUNIT PROTEIN US3C"/>
    <property type="match status" value="1"/>
</dbReference>
<comment type="subunit">
    <text evidence="7 9">Part of the 30S ribosomal subunit.</text>
</comment>
<dbReference type="GO" id="GO:0003735">
    <property type="term" value="F:structural constituent of ribosome"/>
    <property type="evidence" value="ECO:0007669"/>
    <property type="project" value="InterPro"/>
</dbReference>
<keyword evidence="5 7" id="KW-0687">Ribonucleoprotein</keyword>
<evidence type="ECO:0000256" key="7">
    <source>
        <dbReference type="HAMAP-Rule" id="MF_01309"/>
    </source>
</evidence>
<dbReference type="GO" id="GO:0006412">
    <property type="term" value="P:translation"/>
    <property type="evidence" value="ECO:0007669"/>
    <property type="project" value="UniProtKB-UniRule"/>
</dbReference>
<dbReference type="InterPro" id="IPR015946">
    <property type="entry name" value="KH_dom-like_a/b"/>
</dbReference>
<dbReference type="EMBL" id="KM462865">
    <property type="protein sequence ID" value="AIT93783.1"/>
    <property type="molecule type" value="Genomic_DNA"/>
</dbReference>
<dbReference type="InterPro" id="IPR004044">
    <property type="entry name" value="KH_dom_type_2"/>
</dbReference>
<dbReference type="GO" id="GO:0022627">
    <property type="term" value="C:cytosolic small ribosomal subunit"/>
    <property type="evidence" value="ECO:0007669"/>
    <property type="project" value="TreeGrafter"/>
</dbReference>
<dbReference type="RefSeq" id="YP_009105117.1">
    <property type="nucleotide sequence ID" value="NC_025528.1"/>
</dbReference>
<dbReference type="Gene3D" id="3.30.300.20">
    <property type="match status" value="1"/>
</dbReference>
<evidence type="ECO:0000313" key="11">
    <source>
        <dbReference type="EMBL" id="AIT93783.1"/>
    </source>
</evidence>
<keyword evidence="3 7" id="KW-0694">RNA-binding</keyword>
<evidence type="ECO:0000256" key="2">
    <source>
        <dbReference type="ARBA" id="ARBA00022730"/>
    </source>
</evidence>
<keyword evidence="2 7" id="KW-0699">rRNA-binding</keyword>
<dbReference type="GO" id="GO:0019843">
    <property type="term" value="F:rRNA binding"/>
    <property type="evidence" value="ECO:0007669"/>
    <property type="project" value="UniProtKB-UniRule"/>
</dbReference>
<dbReference type="GO" id="GO:0009507">
    <property type="term" value="C:chloroplast"/>
    <property type="evidence" value="ECO:0007669"/>
    <property type="project" value="UniProtKB-SubCell"/>
</dbReference>
<dbReference type="PANTHER" id="PTHR11760">
    <property type="entry name" value="30S/40S RIBOSOMAL PROTEIN S3"/>
    <property type="match status" value="1"/>
</dbReference>
<comment type="subcellular location">
    <subcellularLocation>
        <location evidence="7 9">Plastid</location>
        <location evidence="7 9">Chloroplast</location>
    </subcellularLocation>
</comment>
<dbReference type="FunFam" id="3.30.300.20:FF:000001">
    <property type="entry name" value="30S ribosomal protein S3"/>
    <property type="match status" value="1"/>
</dbReference>
<keyword evidence="4 7" id="KW-0689">Ribosomal protein</keyword>
<evidence type="ECO:0000256" key="6">
    <source>
        <dbReference type="ARBA" id="ARBA00035154"/>
    </source>
</evidence>
<keyword evidence="9 11" id="KW-0150">Chloroplast</keyword>
<dbReference type="Pfam" id="PF07650">
    <property type="entry name" value="KH_2"/>
    <property type="match status" value="1"/>
</dbReference>
<evidence type="ECO:0000256" key="4">
    <source>
        <dbReference type="ARBA" id="ARBA00022980"/>
    </source>
</evidence>
<comment type="similarity">
    <text evidence="1 7 8">Belongs to the universal ribosomal protein uS3 family.</text>
</comment>
<dbReference type="CDD" id="cd02412">
    <property type="entry name" value="KH-II_30S_S3"/>
    <property type="match status" value="1"/>
</dbReference>
<dbReference type="PROSITE" id="PS50823">
    <property type="entry name" value="KH_TYPE_2"/>
    <property type="match status" value="1"/>
</dbReference>
<accession>A0A097KKT6</accession>
<evidence type="ECO:0000256" key="9">
    <source>
        <dbReference type="RuleBase" id="RU003626"/>
    </source>
</evidence>
<evidence type="ECO:0000256" key="5">
    <source>
        <dbReference type="ARBA" id="ARBA00023274"/>
    </source>
</evidence>
<dbReference type="Pfam" id="PF00189">
    <property type="entry name" value="Ribosomal_S3_C"/>
    <property type="match status" value="1"/>
</dbReference>
<gene>
    <name evidence="7 11" type="primary">rps3</name>
</gene>
<dbReference type="SUPFAM" id="SSF54821">
    <property type="entry name" value="Ribosomal protein S3 C-terminal domain"/>
    <property type="match status" value="1"/>
</dbReference>
<reference evidence="11" key="1">
    <citation type="journal article" date="2014" name="BMC Evol. Biol.">
        <title>Chloroplast phylogenomic analysis resolves deep-level relationships within the green algal class Trebouxiophyceae.</title>
        <authorList>
            <person name="Lemieux C."/>
            <person name="Otis C."/>
            <person name="Turmel M."/>
        </authorList>
    </citation>
    <scope>NUCLEOTIDE SEQUENCE</scope>
</reference>
<dbReference type="InterPro" id="IPR001351">
    <property type="entry name" value="Ribosomal_uS3_C"/>
</dbReference>
<dbReference type="HAMAP" id="MF_01309_B">
    <property type="entry name" value="Ribosomal_uS3_B"/>
    <property type="match status" value="1"/>
</dbReference>
<dbReference type="GeneID" id="22158843"/>
<evidence type="ECO:0000256" key="1">
    <source>
        <dbReference type="ARBA" id="ARBA00010761"/>
    </source>
</evidence>
<dbReference type="PROSITE" id="PS00548">
    <property type="entry name" value="RIBOSOMAL_S3"/>
    <property type="match status" value="1"/>
</dbReference>
<proteinExistence type="inferred from homology"/>
<keyword evidence="9 11" id="KW-0934">Plastid</keyword>
<evidence type="ECO:0000259" key="10">
    <source>
        <dbReference type="PROSITE" id="PS50823"/>
    </source>
</evidence>
<protein>
    <recommendedName>
        <fullName evidence="6 7">Small ribosomal subunit protein uS3c</fullName>
    </recommendedName>
</protein>
<dbReference type="InterPro" id="IPR036419">
    <property type="entry name" value="Ribosomal_S3_C_sf"/>
</dbReference>
<dbReference type="AlphaFoldDB" id="A0A097KKT6"/>
<dbReference type="Gene3D" id="3.30.1140.32">
    <property type="entry name" value="Ribosomal protein S3, C-terminal domain"/>
    <property type="match status" value="1"/>
</dbReference>
<evidence type="ECO:0000256" key="8">
    <source>
        <dbReference type="RuleBase" id="RU003624"/>
    </source>
</evidence>
<dbReference type="InterPro" id="IPR009019">
    <property type="entry name" value="KH_sf_prok-type"/>
</dbReference>
<feature type="domain" description="KH type-2" evidence="10">
    <location>
        <begin position="39"/>
        <end position="111"/>
    </location>
</feature>
<dbReference type="NCBIfam" id="TIGR01009">
    <property type="entry name" value="rpsC_bact"/>
    <property type="match status" value="1"/>
</dbReference>
<dbReference type="InterPro" id="IPR018280">
    <property type="entry name" value="Ribosomal_uS3_CS"/>
</dbReference>
<organism evidence="11">
    <name type="scientific">Edaphochlorella mirabilis</name>
    <dbReference type="NCBI Taxonomy" id="3083"/>
    <lineage>
        <taxon>Eukaryota</taxon>
        <taxon>Viridiplantae</taxon>
        <taxon>Chlorophyta</taxon>
        <taxon>core chlorophytes</taxon>
        <taxon>Trebouxiophyceae</taxon>
        <taxon>Prasiolales</taxon>
        <taxon>Prasiolaceae</taxon>
        <taxon>Edaphochlorella</taxon>
    </lineage>
</organism>
<dbReference type="SUPFAM" id="SSF54814">
    <property type="entry name" value="Prokaryotic type KH domain (KH-domain type II)"/>
    <property type="match status" value="1"/>
</dbReference>